<name>A0A2A6CP08_PRIPA</name>
<dbReference type="EnsemblMetazoa" id="PPA45715.1">
    <property type="protein sequence ID" value="PPA45715.1"/>
    <property type="gene ID" value="WBGene00284084"/>
</dbReference>
<dbReference type="Proteomes" id="UP000005239">
    <property type="component" value="Unassembled WGS sequence"/>
</dbReference>
<evidence type="ECO:0000313" key="2">
    <source>
        <dbReference type="Proteomes" id="UP000005239"/>
    </source>
</evidence>
<keyword evidence="2" id="KW-1185">Reference proteome</keyword>
<sequence length="141" mass="15243">MPYVVQMPLNSSMQANSKICCLKNIIASTPTRSLTAEAASMREYTRMCDGVLRRARADTNRNIIVAANVQFATTPTLPRARVSAVKEDSIAKLYNGKDFADGDDGTVDGKVNFPVTCNVDGTAWLFKGTPVTGNIQCTDCC</sequence>
<reference evidence="1" key="2">
    <citation type="submission" date="2022-06" db="UniProtKB">
        <authorList>
            <consortium name="EnsemblMetazoa"/>
        </authorList>
    </citation>
    <scope>IDENTIFICATION</scope>
    <source>
        <strain evidence="1">PS312</strain>
    </source>
</reference>
<reference evidence="2" key="1">
    <citation type="journal article" date="2008" name="Nat. Genet.">
        <title>The Pristionchus pacificus genome provides a unique perspective on nematode lifestyle and parasitism.</title>
        <authorList>
            <person name="Dieterich C."/>
            <person name="Clifton S.W."/>
            <person name="Schuster L.N."/>
            <person name="Chinwalla A."/>
            <person name="Delehaunty K."/>
            <person name="Dinkelacker I."/>
            <person name="Fulton L."/>
            <person name="Fulton R."/>
            <person name="Godfrey J."/>
            <person name="Minx P."/>
            <person name="Mitreva M."/>
            <person name="Roeseler W."/>
            <person name="Tian H."/>
            <person name="Witte H."/>
            <person name="Yang S.P."/>
            <person name="Wilson R.K."/>
            <person name="Sommer R.J."/>
        </authorList>
    </citation>
    <scope>NUCLEOTIDE SEQUENCE [LARGE SCALE GENOMIC DNA]</scope>
    <source>
        <strain evidence="2">PS312</strain>
    </source>
</reference>
<gene>
    <name evidence="1" type="primary">WBGene00284084</name>
</gene>
<accession>A0A2A6CP08</accession>
<protein>
    <submittedName>
        <fullName evidence="1">Uncharacterized protein</fullName>
    </submittedName>
</protein>
<dbReference type="AlphaFoldDB" id="A0A2A6CP08"/>
<organism evidence="1 2">
    <name type="scientific">Pristionchus pacificus</name>
    <name type="common">Parasitic nematode worm</name>
    <dbReference type="NCBI Taxonomy" id="54126"/>
    <lineage>
        <taxon>Eukaryota</taxon>
        <taxon>Metazoa</taxon>
        <taxon>Ecdysozoa</taxon>
        <taxon>Nematoda</taxon>
        <taxon>Chromadorea</taxon>
        <taxon>Rhabditida</taxon>
        <taxon>Rhabditina</taxon>
        <taxon>Diplogasteromorpha</taxon>
        <taxon>Diplogasteroidea</taxon>
        <taxon>Neodiplogasteridae</taxon>
        <taxon>Pristionchus</taxon>
    </lineage>
</organism>
<accession>A0A8R1Z2Q5</accession>
<proteinExistence type="predicted"/>
<evidence type="ECO:0000313" key="1">
    <source>
        <dbReference type="EnsemblMetazoa" id="PPA45715.1"/>
    </source>
</evidence>